<reference evidence="13 14" key="1">
    <citation type="journal article" date="2024" name="Insects">
        <title>An Improved Chromosome-Level Genome Assembly of the Firefly Pyrocoelia pectoralis.</title>
        <authorList>
            <person name="Fu X."/>
            <person name="Meyer-Rochow V.B."/>
            <person name="Ballantyne L."/>
            <person name="Zhu X."/>
        </authorList>
    </citation>
    <scope>NUCLEOTIDE SEQUENCE [LARGE SCALE GENOMIC DNA]</scope>
    <source>
        <strain evidence="13">XCY_ONT2</strain>
    </source>
</reference>
<dbReference type="EMBL" id="JAVRBK010000006">
    <property type="protein sequence ID" value="KAK5643046.1"/>
    <property type="molecule type" value="Genomic_DNA"/>
</dbReference>
<feature type="compositionally biased region" description="Basic and acidic residues" evidence="10">
    <location>
        <begin position="231"/>
        <end position="253"/>
    </location>
</feature>
<dbReference type="InterPro" id="IPR041178">
    <property type="entry name" value="RPA43_OB"/>
</dbReference>
<organism evidence="13 14">
    <name type="scientific">Pyrocoelia pectoralis</name>
    <dbReference type="NCBI Taxonomy" id="417401"/>
    <lineage>
        <taxon>Eukaryota</taxon>
        <taxon>Metazoa</taxon>
        <taxon>Ecdysozoa</taxon>
        <taxon>Arthropoda</taxon>
        <taxon>Hexapoda</taxon>
        <taxon>Insecta</taxon>
        <taxon>Pterygota</taxon>
        <taxon>Neoptera</taxon>
        <taxon>Endopterygota</taxon>
        <taxon>Coleoptera</taxon>
        <taxon>Polyphaga</taxon>
        <taxon>Elateriformia</taxon>
        <taxon>Elateroidea</taxon>
        <taxon>Lampyridae</taxon>
        <taxon>Lampyrinae</taxon>
        <taxon>Pyrocoelia</taxon>
    </lineage>
</organism>
<evidence type="ECO:0000256" key="5">
    <source>
        <dbReference type="ARBA" id="ARBA00023163"/>
    </source>
</evidence>
<evidence type="ECO:0000259" key="11">
    <source>
        <dbReference type="Pfam" id="PF03876"/>
    </source>
</evidence>
<dbReference type="AlphaFoldDB" id="A0AAN7VCJ1"/>
<keyword evidence="14" id="KW-1185">Reference proteome</keyword>
<dbReference type="InterPro" id="IPR005576">
    <property type="entry name" value="Rpb7-like_N"/>
</dbReference>
<evidence type="ECO:0000256" key="10">
    <source>
        <dbReference type="SAM" id="MobiDB-lite"/>
    </source>
</evidence>
<proteinExistence type="inferred from homology"/>
<dbReference type="CDD" id="cd04328">
    <property type="entry name" value="RNAP_I_Rpa43_N"/>
    <property type="match status" value="1"/>
</dbReference>
<dbReference type="Gene3D" id="2.40.50.1060">
    <property type="match status" value="1"/>
</dbReference>
<comment type="similarity">
    <text evidence="2">Belongs to the eukaryotic RPA43 RNA polymerase subunit family.</text>
</comment>
<dbReference type="GO" id="GO:0006362">
    <property type="term" value="P:transcription elongation by RNA polymerase I"/>
    <property type="evidence" value="ECO:0007669"/>
    <property type="project" value="TreeGrafter"/>
</dbReference>
<dbReference type="Pfam" id="PF03876">
    <property type="entry name" value="SHS2_Rpb7-N"/>
    <property type="match status" value="1"/>
</dbReference>
<dbReference type="FunFam" id="3.30.1490.120:FF:000003">
    <property type="entry name" value="DNA-directed RNA polymerase I subunit RPA43"/>
    <property type="match status" value="1"/>
</dbReference>
<accession>A0AAN7VCJ1</accession>
<dbReference type="Pfam" id="PF17875">
    <property type="entry name" value="RPA43_OB"/>
    <property type="match status" value="1"/>
</dbReference>
<sequence>MSKYQHIISFEKEYLNNLVSNKDSSVTLQEHEYHLALHPYHLNNLKQSIKDLLGRNIARYDRKLEGILLGFENIKLLSQGTIVDDSCFIHIDVSAKFFVFKPEVGQILVGFVSKKSKDHVGCLLYNTFNVSLPKPESEDVDSWLGTLTEIGNEIKFKIIFLKLQARLPYIRGEIVCEEESTKKSKKKKRTLEGEDEETPTKLQKKKKKKKKSLDVDEESLPNGFVPHKRQKETEREDSTEKVVRKSKIRKSESGDDLLEEIPKKKKRRRDEIEEESPNKFKMRNNSELHEFDETSMIRLKQERVDGNDVAELDVDSTIDNLISNEISKRSHKKKRKEKDDTFERVYKTEDLDETVEENIVKFKKRKKKHVN</sequence>
<keyword evidence="5" id="KW-0804">Transcription</keyword>
<dbReference type="PANTHER" id="PTHR12709:SF5">
    <property type="entry name" value="DNA-DIRECTED RNA POLYMERASE I SUBUNIT RPA43"/>
    <property type="match status" value="1"/>
</dbReference>
<evidence type="ECO:0000256" key="3">
    <source>
        <dbReference type="ARBA" id="ARBA00022478"/>
    </source>
</evidence>
<evidence type="ECO:0000256" key="2">
    <source>
        <dbReference type="ARBA" id="ARBA00005930"/>
    </source>
</evidence>
<dbReference type="InterPro" id="IPR041901">
    <property type="entry name" value="RNAP_I_Rpa43_N"/>
</dbReference>
<feature type="region of interest" description="Disordered" evidence="10">
    <location>
        <begin position="185"/>
        <end position="286"/>
    </location>
</feature>
<evidence type="ECO:0000259" key="12">
    <source>
        <dbReference type="Pfam" id="PF17875"/>
    </source>
</evidence>
<protein>
    <recommendedName>
        <fullName evidence="7">DNA-directed RNA polymerase I subunit RPA43</fullName>
    </recommendedName>
    <alternativeName>
        <fullName evidence="9">DNA-directed RNA polymerase I subunit F</fullName>
    </alternativeName>
    <alternativeName>
        <fullName evidence="8">Twist neighbor protein</fullName>
    </alternativeName>
</protein>
<dbReference type="GO" id="GO:0005736">
    <property type="term" value="C:RNA polymerase I complex"/>
    <property type="evidence" value="ECO:0007669"/>
    <property type="project" value="TreeGrafter"/>
</dbReference>
<evidence type="ECO:0000256" key="8">
    <source>
        <dbReference type="ARBA" id="ARBA00080323"/>
    </source>
</evidence>
<evidence type="ECO:0000313" key="14">
    <source>
        <dbReference type="Proteomes" id="UP001329430"/>
    </source>
</evidence>
<gene>
    <name evidence="13" type="ORF">RI129_009213</name>
</gene>
<evidence type="ECO:0000256" key="4">
    <source>
        <dbReference type="ARBA" id="ARBA00022553"/>
    </source>
</evidence>
<feature type="compositionally biased region" description="Basic residues" evidence="10">
    <location>
        <begin position="202"/>
        <end position="211"/>
    </location>
</feature>
<dbReference type="Proteomes" id="UP001329430">
    <property type="component" value="Chromosome 6"/>
</dbReference>
<dbReference type="GO" id="GO:0006352">
    <property type="term" value="P:DNA-templated transcription initiation"/>
    <property type="evidence" value="ECO:0007669"/>
    <property type="project" value="InterPro"/>
</dbReference>
<dbReference type="PANTHER" id="PTHR12709">
    <property type="entry name" value="DNA-DIRECTED RNA POLYMERASE II, III"/>
    <property type="match status" value="1"/>
</dbReference>
<dbReference type="InterPro" id="IPR045113">
    <property type="entry name" value="Rpb7-like"/>
</dbReference>
<evidence type="ECO:0000256" key="9">
    <source>
        <dbReference type="ARBA" id="ARBA00083123"/>
    </source>
</evidence>
<keyword evidence="4" id="KW-0597">Phosphoprotein</keyword>
<feature type="domain" description="RNA polymerase Rpb7-like N-terminal" evidence="11">
    <location>
        <begin position="33"/>
        <end position="86"/>
    </location>
</feature>
<evidence type="ECO:0000256" key="1">
    <source>
        <dbReference type="ARBA" id="ARBA00004604"/>
    </source>
</evidence>
<evidence type="ECO:0000256" key="7">
    <source>
        <dbReference type="ARBA" id="ARBA00073455"/>
    </source>
</evidence>
<evidence type="ECO:0000313" key="13">
    <source>
        <dbReference type="EMBL" id="KAK5643046.1"/>
    </source>
</evidence>
<evidence type="ECO:0000256" key="6">
    <source>
        <dbReference type="ARBA" id="ARBA00023242"/>
    </source>
</evidence>
<feature type="domain" description="RPA43 OB" evidence="12">
    <location>
        <begin position="102"/>
        <end position="243"/>
    </location>
</feature>
<name>A0AAN7VCJ1_9COLE</name>
<dbReference type="InterPro" id="IPR036898">
    <property type="entry name" value="RNA_pol_Rpb7-like_N_sf"/>
</dbReference>
<comment type="subcellular location">
    <subcellularLocation>
        <location evidence="1">Nucleus</location>
        <location evidence="1">Nucleolus</location>
    </subcellularLocation>
</comment>
<keyword evidence="3" id="KW-0240">DNA-directed RNA polymerase</keyword>
<keyword evidence="6" id="KW-0539">Nucleus</keyword>
<dbReference type="Gene3D" id="3.30.1490.120">
    <property type="entry name" value="RNA polymerase Rpb7-like, N-terminal domain"/>
    <property type="match status" value="1"/>
</dbReference>
<comment type="caution">
    <text evidence="13">The sequence shown here is derived from an EMBL/GenBank/DDBJ whole genome shotgun (WGS) entry which is preliminary data.</text>
</comment>